<dbReference type="Proteomes" id="UP000289738">
    <property type="component" value="Chromosome A07"/>
</dbReference>
<name>A0A445CH55_ARAHY</name>
<comment type="caution">
    <text evidence="1">The sequence shown here is derived from an EMBL/GenBank/DDBJ whole genome shotgun (WGS) entry which is preliminary data.</text>
</comment>
<evidence type="ECO:0000313" key="2">
    <source>
        <dbReference type="Proteomes" id="UP000289738"/>
    </source>
</evidence>
<reference evidence="1 2" key="1">
    <citation type="submission" date="2019-01" db="EMBL/GenBank/DDBJ databases">
        <title>Sequencing of cultivated peanut Arachis hypogaea provides insights into genome evolution and oil improvement.</title>
        <authorList>
            <person name="Chen X."/>
        </authorList>
    </citation>
    <scope>NUCLEOTIDE SEQUENCE [LARGE SCALE GENOMIC DNA]</scope>
    <source>
        <strain evidence="2">cv. Fuhuasheng</strain>
        <tissue evidence="1">Leaves</tissue>
    </source>
</reference>
<gene>
    <name evidence="1" type="ORF">Ahy_A07g036848</name>
</gene>
<dbReference type="Gene3D" id="1.20.1250.20">
    <property type="entry name" value="MFS general substrate transporter like domains"/>
    <property type="match status" value="1"/>
</dbReference>
<dbReference type="InterPro" id="IPR036259">
    <property type="entry name" value="MFS_trans_sf"/>
</dbReference>
<accession>A0A445CH55</accession>
<keyword evidence="2" id="KW-1185">Reference proteome</keyword>
<dbReference type="EMBL" id="SDMP01000007">
    <property type="protein sequence ID" value="RYR50241.1"/>
    <property type="molecule type" value="Genomic_DNA"/>
</dbReference>
<dbReference type="AlphaFoldDB" id="A0A445CH55"/>
<protein>
    <submittedName>
        <fullName evidence="1">Uncharacterized protein</fullName>
    </submittedName>
</protein>
<proteinExistence type="predicted"/>
<organism evidence="1 2">
    <name type="scientific">Arachis hypogaea</name>
    <name type="common">Peanut</name>
    <dbReference type="NCBI Taxonomy" id="3818"/>
    <lineage>
        <taxon>Eukaryota</taxon>
        <taxon>Viridiplantae</taxon>
        <taxon>Streptophyta</taxon>
        <taxon>Embryophyta</taxon>
        <taxon>Tracheophyta</taxon>
        <taxon>Spermatophyta</taxon>
        <taxon>Magnoliopsida</taxon>
        <taxon>eudicotyledons</taxon>
        <taxon>Gunneridae</taxon>
        <taxon>Pentapetalae</taxon>
        <taxon>rosids</taxon>
        <taxon>fabids</taxon>
        <taxon>Fabales</taxon>
        <taxon>Fabaceae</taxon>
        <taxon>Papilionoideae</taxon>
        <taxon>50 kb inversion clade</taxon>
        <taxon>dalbergioids sensu lato</taxon>
        <taxon>Dalbergieae</taxon>
        <taxon>Pterocarpus clade</taxon>
        <taxon>Arachis</taxon>
    </lineage>
</organism>
<sequence length="250" mass="27073">MTLTAAALFTQTQSLSPALSLSPRTTLVGQPPSNPLSPPSALTLYRKPSVDAHSLSQTLNRHSSLHGSAPVALSYPSLKSSRRHLPLPHSLHLRQPLLAFTAPCGSAQLLLCDAYDLFYISLVTKLPGRIYYIDIKDPKPPNVQAAMTGVVLCGTLAGQLFFGCLDDKMRSINYFQGEPEPFRNKKQVVEAIGGNPFSGVSHANGFTLSRQFSDWLFGSDPRQAINLVNETLLSTGSGSLNVARRDAENQ</sequence>
<dbReference type="STRING" id="3818.A0A445CH55"/>
<evidence type="ECO:0000313" key="1">
    <source>
        <dbReference type="EMBL" id="RYR50241.1"/>
    </source>
</evidence>